<dbReference type="Proteomes" id="UP000587942">
    <property type="component" value="Unassembled WGS sequence"/>
</dbReference>
<dbReference type="PANTHER" id="PTHR10587">
    <property type="entry name" value="GLYCOSYL TRANSFERASE-RELATED"/>
    <property type="match status" value="1"/>
</dbReference>
<dbReference type="PROSITE" id="PS51677">
    <property type="entry name" value="NODB"/>
    <property type="match status" value="1"/>
</dbReference>
<dbReference type="GO" id="GO:0005975">
    <property type="term" value="P:carbohydrate metabolic process"/>
    <property type="evidence" value="ECO:0007669"/>
    <property type="project" value="InterPro"/>
</dbReference>
<evidence type="ECO:0000259" key="1">
    <source>
        <dbReference type="PROSITE" id="PS51677"/>
    </source>
</evidence>
<dbReference type="InterPro" id="IPR002509">
    <property type="entry name" value="NODB_dom"/>
</dbReference>
<sequence length="212" mass="24156">MKGDFSIQNISNPDEKVVLLTIDDAPDKNALEMAKTLKGLNVKAIFFVNGHFLDTPEEGEILKQIHQMGFPIGNHTYNHKSLRDLTEEQQRKEIVDLNDRVEELIGERPQFFRAPFGMNTDYSKQLAADEKMLLMNWTYGYDWEKDYQSKDALADIMVNTPLLRNGANLLMHDRDWTSAALGDIVKGLQDKGYKIVDPELIETPANKETAAQ</sequence>
<dbReference type="Gene3D" id="3.20.20.370">
    <property type="entry name" value="Glycoside hydrolase/deacetylase"/>
    <property type="match status" value="1"/>
</dbReference>
<protein>
    <submittedName>
        <fullName evidence="2">Polysaccharide deacetylase family protein</fullName>
    </submittedName>
</protein>
<dbReference type="EMBL" id="JAAVUM010000004">
    <property type="protein sequence ID" value="NKE05435.1"/>
    <property type="molecule type" value="Genomic_DNA"/>
</dbReference>
<evidence type="ECO:0000313" key="2">
    <source>
        <dbReference type="EMBL" id="NKE05435.1"/>
    </source>
</evidence>
<feature type="domain" description="NodB homology" evidence="1">
    <location>
        <begin position="16"/>
        <end position="196"/>
    </location>
</feature>
<gene>
    <name evidence="2" type="ORF">GWK17_08080</name>
</gene>
<dbReference type="GO" id="GO:0016810">
    <property type="term" value="F:hydrolase activity, acting on carbon-nitrogen (but not peptide) bonds"/>
    <property type="evidence" value="ECO:0007669"/>
    <property type="project" value="InterPro"/>
</dbReference>
<evidence type="ECO:0000313" key="3">
    <source>
        <dbReference type="Proteomes" id="UP000587942"/>
    </source>
</evidence>
<dbReference type="AlphaFoldDB" id="A0A846TMT3"/>
<dbReference type="CDD" id="cd10917">
    <property type="entry name" value="CE4_NodB_like_6s_7s"/>
    <property type="match status" value="1"/>
</dbReference>
<proteinExistence type="predicted"/>
<dbReference type="SUPFAM" id="SSF88713">
    <property type="entry name" value="Glycoside hydrolase/deacetylase"/>
    <property type="match status" value="1"/>
</dbReference>
<comment type="caution">
    <text evidence="2">The sequence shown here is derived from an EMBL/GenBank/DDBJ whole genome shotgun (WGS) entry which is preliminary data.</text>
</comment>
<dbReference type="Pfam" id="PF01522">
    <property type="entry name" value="Polysacc_deac_1"/>
    <property type="match status" value="1"/>
</dbReference>
<dbReference type="InterPro" id="IPR050248">
    <property type="entry name" value="Polysacc_deacetylase_ArnD"/>
</dbReference>
<organism evidence="2 3">
    <name type="scientific">Mesobacillus selenatarsenatis</name>
    <dbReference type="NCBI Taxonomy" id="388741"/>
    <lineage>
        <taxon>Bacteria</taxon>
        <taxon>Bacillati</taxon>
        <taxon>Bacillota</taxon>
        <taxon>Bacilli</taxon>
        <taxon>Bacillales</taxon>
        <taxon>Bacillaceae</taxon>
        <taxon>Mesobacillus</taxon>
    </lineage>
</organism>
<accession>A0A846TMT3</accession>
<name>A0A846TMT3_9BACI</name>
<dbReference type="InterPro" id="IPR011330">
    <property type="entry name" value="Glyco_hydro/deAcase_b/a-brl"/>
</dbReference>
<reference evidence="2 3" key="1">
    <citation type="submission" date="2020-03" db="EMBL/GenBank/DDBJ databases">
        <authorList>
            <person name="Sun Q."/>
        </authorList>
    </citation>
    <scope>NUCLEOTIDE SEQUENCE [LARGE SCALE GENOMIC DNA]</scope>
    <source>
        <strain evidence="2 3">KACC 21451</strain>
    </source>
</reference>